<organism evidence="4 5">
    <name type="scientific">Intestinibacter bartlettii</name>
    <dbReference type="NCBI Taxonomy" id="261299"/>
    <lineage>
        <taxon>Bacteria</taxon>
        <taxon>Bacillati</taxon>
        <taxon>Bacillota</taxon>
        <taxon>Clostridia</taxon>
        <taxon>Peptostreptococcales</taxon>
        <taxon>Peptostreptococcaceae</taxon>
        <taxon>Intestinibacter</taxon>
    </lineage>
</organism>
<evidence type="ECO:0000313" key="4">
    <source>
        <dbReference type="EMBL" id="MBU5335378.1"/>
    </source>
</evidence>
<gene>
    <name evidence="4" type="primary">ssb</name>
    <name evidence="4" type="ORF">KQI20_02885</name>
</gene>
<dbReference type="Proteomes" id="UP001196301">
    <property type="component" value="Unassembled WGS sequence"/>
</dbReference>
<accession>A0ABS6DU65</accession>
<sequence length="150" mass="16618">MNHVVLIGRLTKDPELRYIPGTGTPVATFTLAIDREYTKKDGTKETDFIPVEVIGKSAEFCANYISKGRLVAVQGNLRVDRYQTQSGENRTFTKVSSRSVQALDSNRGKSENPYVESHQGSQTGFEPSFEPTQGLDPNGFQAIDDDDIPF</sequence>
<dbReference type="InterPro" id="IPR011344">
    <property type="entry name" value="ssDNA-bd"/>
</dbReference>
<feature type="region of interest" description="Disordered" evidence="3">
    <location>
        <begin position="88"/>
        <end position="150"/>
    </location>
</feature>
<dbReference type="HAMAP" id="MF_00984">
    <property type="entry name" value="SSB"/>
    <property type="match status" value="1"/>
</dbReference>
<dbReference type="PANTHER" id="PTHR10302:SF27">
    <property type="entry name" value="SINGLE-STRANDED DNA-BINDING PROTEIN"/>
    <property type="match status" value="1"/>
</dbReference>
<dbReference type="PROSITE" id="PS50935">
    <property type="entry name" value="SSB"/>
    <property type="match status" value="1"/>
</dbReference>
<dbReference type="NCBIfam" id="TIGR00621">
    <property type="entry name" value="ssb"/>
    <property type="match status" value="1"/>
</dbReference>
<evidence type="ECO:0000313" key="5">
    <source>
        <dbReference type="Proteomes" id="UP001196301"/>
    </source>
</evidence>
<feature type="short sequence motif" description="Important for interaction with partner proteins" evidence="1">
    <location>
        <begin position="145"/>
        <end position="150"/>
    </location>
</feature>
<keyword evidence="1" id="KW-0233">DNA recombination</keyword>
<comment type="caution">
    <text evidence="1">Lacks conserved residue(s) required for the propagation of feature annotation.</text>
</comment>
<comment type="subunit">
    <text evidence="1">Homotetramer.</text>
</comment>
<dbReference type="CDD" id="cd04496">
    <property type="entry name" value="SSB_OBF"/>
    <property type="match status" value="1"/>
</dbReference>
<dbReference type="Pfam" id="PF00436">
    <property type="entry name" value="SSB"/>
    <property type="match status" value="1"/>
</dbReference>
<dbReference type="RefSeq" id="WP_216568496.1">
    <property type="nucleotide sequence ID" value="NZ_JAHLOQ010000004.1"/>
</dbReference>
<evidence type="ECO:0000256" key="3">
    <source>
        <dbReference type="SAM" id="MobiDB-lite"/>
    </source>
</evidence>
<keyword evidence="1" id="KW-0235">DNA replication</keyword>
<reference evidence="4 5" key="1">
    <citation type="submission" date="2021-06" db="EMBL/GenBank/DDBJ databases">
        <authorList>
            <person name="Sun Q."/>
            <person name="Li D."/>
        </authorList>
    </citation>
    <scope>NUCLEOTIDE SEQUENCE [LARGE SCALE GENOMIC DNA]</scope>
    <source>
        <strain evidence="4 5">N19</strain>
    </source>
</reference>
<dbReference type="PIRSF" id="PIRSF002070">
    <property type="entry name" value="SSB"/>
    <property type="match status" value="1"/>
</dbReference>
<dbReference type="InterPro" id="IPR000424">
    <property type="entry name" value="Primosome_PriB/ssb"/>
</dbReference>
<keyword evidence="1" id="KW-0227">DNA damage</keyword>
<keyword evidence="1" id="KW-0234">DNA repair</keyword>
<keyword evidence="5" id="KW-1185">Reference proteome</keyword>
<protein>
    <recommendedName>
        <fullName evidence="1 2">Single-stranded DNA-binding protein</fullName>
        <shortName evidence="1">SSB</shortName>
    </recommendedName>
</protein>
<evidence type="ECO:0000256" key="1">
    <source>
        <dbReference type="HAMAP-Rule" id="MF_00984"/>
    </source>
</evidence>
<comment type="function">
    <text evidence="1">Plays an important role in DNA replication, recombination and repair. Binds to ssDNA and to an array of partner proteins to recruit them to their sites of action during DNA metabolism.</text>
</comment>
<comment type="caution">
    <text evidence="4">The sequence shown here is derived from an EMBL/GenBank/DDBJ whole genome shotgun (WGS) entry which is preliminary data.</text>
</comment>
<dbReference type="GO" id="GO:0003677">
    <property type="term" value="F:DNA binding"/>
    <property type="evidence" value="ECO:0007669"/>
    <property type="project" value="UniProtKB-KW"/>
</dbReference>
<evidence type="ECO:0000256" key="2">
    <source>
        <dbReference type="PIRNR" id="PIRNR002070"/>
    </source>
</evidence>
<proteinExistence type="inferred from homology"/>
<feature type="compositionally biased region" description="Polar residues" evidence="3">
    <location>
        <begin position="88"/>
        <end position="104"/>
    </location>
</feature>
<dbReference type="EMBL" id="JAHLOQ010000004">
    <property type="protein sequence ID" value="MBU5335378.1"/>
    <property type="molecule type" value="Genomic_DNA"/>
</dbReference>
<name>A0ABS6DU65_9FIRM</name>
<dbReference type="PANTHER" id="PTHR10302">
    <property type="entry name" value="SINGLE-STRANDED DNA-BINDING PROTEIN"/>
    <property type="match status" value="1"/>
</dbReference>
<keyword evidence="1 2" id="KW-0238">DNA-binding</keyword>